<organism evidence="10 11">
    <name type="scientific">Symbiochloris irregularis</name>
    <dbReference type="NCBI Taxonomy" id="706552"/>
    <lineage>
        <taxon>Eukaryota</taxon>
        <taxon>Viridiplantae</taxon>
        <taxon>Chlorophyta</taxon>
        <taxon>core chlorophytes</taxon>
        <taxon>Trebouxiophyceae</taxon>
        <taxon>Trebouxiales</taxon>
        <taxon>Trebouxiaceae</taxon>
        <taxon>Symbiochloris</taxon>
    </lineage>
</organism>
<dbReference type="GO" id="GO:0004674">
    <property type="term" value="F:protein serine/threonine kinase activity"/>
    <property type="evidence" value="ECO:0007669"/>
    <property type="project" value="UniProtKB-KW"/>
</dbReference>
<dbReference type="AlphaFoldDB" id="A0AAW1NLE6"/>
<dbReference type="PROSITE" id="PS50011">
    <property type="entry name" value="PROTEIN_KINASE_DOM"/>
    <property type="match status" value="1"/>
</dbReference>
<accession>A0AAW1NLE6</accession>
<protein>
    <recommendedName>
        <fullName evidence="9">Protein kinase domain-containing protein</fullName>
    </recommendedName>
</protein>
<evidence type="ECO:0000256" key="5">
    <source>
        <dbReference type="ARBA" id="ARBA00022840"/>
    </source>
</evidence>
<evidence type="ECO:0000256" key="6">
    <source>
        <dbReference type="PROSITE-ProRule" id="PRU10141"/>
    </source>
</evidence>
<dbReference type="InterPro" id="IPR008271">
    <property type="entry name" value="Ser/Thr_kinase_AS"/>
</dbReference>
<evidence type="ECO:0000256" key="4">
    <source>
        <dbReference type="ARBA" id="ARBA00022777"/>
    </source>
</evidence>
<feature type="region of interest" description="Disordered" evidence="8">
    <location>
        <begin position="41"/>
        <end position="81"/>
    </location>
</feature>
<dbReference type="InterPro" id="IPR001245">
    <property type="entry name" value="Ser-Thr/Tyr_kinase_cat_dom"/>
</dbReference>
<evidence type="ECO:0000313" key="10">
    <source>
        <dbReference type="EMBL" id="KAK9790513.1"/>
    </source>
</evidence>
<dbReference type="SUPFAM" id="SSF56112">
    <property type="entry name" value="Protein kinase-like (PK-like)"/>
    <property type="match status" value="1"/>
</dbReference>
<keyword evidence="2" id="KW-0808">Transferase</keyword>
<evidence type="ECO:0000256" key="2">
    <source>
        <dbReference type="ARBA" id="ARBA00022679"/>
    </source>
</evidence>
<evidence type="ECO:0000256" key="8">
    <source>
        <dbReference type="SAM" id="MobiDB-lite"/>
    </source>
</evidence>
<evidence type="ECO:0000256" key="3">
    <source>
        <dbReference type="ARBA" id="ARBA00022741"/>
    </source>
</evidence>
<dbReference type="InterPro" id="IPR051681">
    <property type="entry name" value="Ser/Thr_Kinases-Pseudokinases"/>
</dbReference>
<evidence type="ECO:0000256" key="7">
    <source>
        <dbReference type="RuleBase" id="RU000304"/>
    </source>
</evidence>
<evidence type="ECO:0000313" key="11">
    <source>
        <dbReference type="Proteomes" id="UP001465755"/>
    </source>
</evidence>
<dbReference type="GO" id="GO:0005524">
    <property type="term" value="F:ATP binding"/>
    <property type="evidence" value="ECO:0007669"/>
    <property type="project" value="UniProtKB-UniRule"/>
</dbReference>
<dbReference type="EMBL" id="JALJOQ010000192">
    <property type="protein sequence ID" value="KAK9790513.1"/>
    <property type="molecule type" value="Genomic_DNA"/>
</dbReference>
<keyword evidence="11" id="KW-1185">Reference proteome</keyword>
<dbReference type="Proteomes" id="UP001465755">
    <property type="component" value="Unassembled WGS sequence"/>
</dbReference>
<dbReference type="Pfam" id="PF07714">
    <property type="entry name" value="PK_Tyr_Ser-Thr"/>
    <property type="match status" value="1"/>
</dbReference>
<sequence>MFNVVTRSSSCQHKDAAQLEEALQGAESAWPVNMGILPTASCFKPPQADSGQLSEPPQHRVRKRSALVSAPMEAEPSSPQTVLSCWGMHSRSALPQHTAQKPRTNGISSSSCLMQSFSVSCVHDDYDSEDIHSPTVMEEPDHAYHAYINRGNRHHGHRNSFEDHHGSNDAEEYGWISSTIDPYDIYFTSQGSGKLARLGRGAFGTVYKGLYKDQTVAVKVCRKANLNASAMRQFQKEVAILQGCRHENLVSFIGACTWKGGQRTVLVTELMERGDLYTLIGRYQGRFAWSKLGRYVALDVARGLAYLHARNIVHFDLKSANVLLDKKYRAKLADVGLSKTLTECHGCDSLATYMNTDELGTFAWAAPEVLLGLACTAKADIYSFGVLLWELATSDIPQGRDLRFISVPGEGPKELATLISSCMHTAPSKRPSADDLVEIIRTML</sequence>
<name>A0AAW1NLE6_9CHLO</name>
<reference evidence="10 11" key="1">
    <citation type="journal article" date="2024" name="Nat. Commun.">
        <title>Phylogenomics reveals the evolutionary origins of lichenization in chlorophyte algae.</title>
        <authorList>
            <person name="Puginier C."/>
            <person name="Libourel C."/>
            <person name="Otte J."/>
            <person name="Skaloud P."/>
            <person name="Haon M."/>
            <person name="Grisel S."/>
            <person name="Petersen M."/>
            <person name="Berrin J.G."/>
            <person name="Delaux P.M."/>
            <person name="Dal Grande F."/>
            <person name="Keller J."/>
        </authorList>
    </citation>
    <scope>NUCLEOTIDE SEQUENCE [LARGE SCALE GENOMIC DNA]</scope>
    <source>
        <strain evidence="10 11">SAG 2036</strain>
    </source>
</reference>
<dbReference type="InterPro" id="IPR017441">
    <property type="entry name" value="Protein_kinase_ATP_BS"/>
</dbReference>
<dbReference type="PROSITE" id="PS00107">
    <property type="entry name" value="PROTEIN_KINASE_ATP"/>
    <property type="match status" value="1"/>
</dbReference>
<dbReference type="InterPro" id="IPR011009">
    <property type="entry name" value="Kinase-like_dom_sf"/>
</dbReference>
<feature type="binding site" evidence="6">
    <location>
        <position position="219"/>
    </location>
    <ligand>
        <name>ATP</name>
        <dbReference type="ChEBI" id="CHEBI:30616"/>
    </ligand>
</feature>
<keyword evidence="1 7" id="KW-0723">Serine/threonine-protein kinase</keyword>
<keyword evidence="3 6" id="KW-0547">Nucleotide-binding</keyword>
<dbReference type="PROSITE" id="PS00108">
    <property type="entry name" value="PROTEIN_KINASE_ST"/>
    <property type="match status" value="1"/>
</dbReference>
<comment type="caution">
    <text evidence="10">The sequence shown here is derived from an EMBL/GenBank/DDBJ whole genome shotgun (WGS) entry which is preliminary data.</text>
</comment>
<evidence type="ECO:0000259" key="9">
    <source>
        <dbReference type="PROSITE" id="PS50011"/>
    </source>
</evidence>
<keyword evidence="5 6" id="KW-0067">ATP-binding</keyword>
<dbReference type="PANTHER" id="PTHR44329">
    <property type="entry name" value="SERINE/THREONINE-PROTEIN KINASE TNNI3K-RELATED"/>
    <property type="match status" value="1"/>
</dbReference>
<dbReference type="CDD" id="cd13999">
    <property type="entry name" value="STKc_MAP3K-like"/>
    <property type="match status" value="1"/>
</dbReference>
<evidence type="ECO:0000256" key="1">
    <source>
        <dbReference type="ARBA" id="ARBA00022527"/>
    </source>
</evidence>
<dbReference type="InterPro" id="IPR000719">
    <property type="entry name" value="Prot_kinase_dom"/>
</dbReference>
<feature type="domain" description="Protein kinase" evidence="9">
    <location>
        <begin position="192"/>
        <end position="444"/>
    </location>
</feature>
<keyword evidence="4" id="KW-0418">Kinase</keyword>
<dbReference type="Gene3D" id="1.10.510.10">
    <property type="entry name" value="Transferase(Phosphotransferase) domain 1"/>
    <property type="match status" value="1"/>
</dbReference>
<comment type="similarity">
    <text evidence="7">Belongs to the protein kinase superfamily.</text>
</comment>
<dbReference type="SMART" id="SM00220">
    <property type="entry name" value="S_TKc"/>
    <property type="match status" value="1"/>
</dbReference>
<proteinExistence type="inferred from homology"/>
<gene>
    <name evidence="10" type="ORF">WJX73_003360</name>
</gene>
<dbReference type="PRINTS" id="PR00109">
    <property type="entry name" value="TYRKINASE"/>
</dbReference>